<dbReference type="InterPro" id="IPR036188">
    <property type="entry name" value="FAD/NAD-bd_sf"/>
</dbReference>
<dbReference type="SUPFAM" id="SSF51905">
    <property type="entry name" value="FAD/NAD(P)-binding domain"/>
    <property type="match status" value="1"/>
</dbReference>
<evidence type="ECO:0000313" key="3">
    <source>
        <dbReference type="Proteomes" id="UP001390339"/>
    </source>
</evidence>
<dbReference type="Gene3D" id="3.50.50.60">
    <property type="entry name" value="FAD/NAD(P)-binding domain"/>
    <property type="match status" value="1"/>
</dbReference>
<evidence type="ECO:0000259" key="1">
    <source>
        <dbReference type="Pfam" id="PF01266"/>
    </source>
</evidence>
<gene>
    <name evidence="2" type="ORF">PGQ11_005841</name>
</gene>
<dbReference type="Proteomes" id="UP001390339">
    <property type="component" value="Unassembled WGS sequence"/>
</dbReference>
<protein>
    <submittedName>
        <fullName evidence="2">FAD dependent oxidoreductase</fullName>
    </submittedName>
</protein>
<comment type="caution">
    <text evidence="2">The sequence shown here is derived from an EMBL/GenBank/DDBJ whole genome shotgun (WGS) entry which is preliminary data.</text>
</comment>
<dbReference type="EMBL" id="JAPCWZ010000003">
    <property type="protein sequence ID" value="KAK8875327.1"/>
    <property type="molecule type" value="Genomic_DNA"/>
</dbReference>
<evidence type="ECO:0000313" key="2">
    <source>
        <dbReference type="EMBL" id="KAK8875327.1"/>
    </source>
</evidence>
<keyword evidence="3" id="KW-1185">Reference proteome</keyword>
<name>A0ABR2JCQ2_9PEZI</name>
<feature type="domain" description="FAD dependent oxidoreductase" evidence="1">
    <location>
        <begin position="35"/>
        <end position="411"/>
    </location>
</feature>
<dbReference type="PANTHER" id="PTHR13847">
    <property type="entry name" value="SARCOSINE DEHYDROGENASE-RELATED"/>
    <property type="match status" value="1"/>
</dbReference>
<proteinExistence type="predicted"/>
<dbReference type="InterPro" id="IPR006076">
    <property type="entry name" value="FAD-dep_OxRdtase"/>
</dbReference>
<dbReference type="Gene3D" id="3.30.9.10">
    <property type="entry name" value="D-Amino Acid Oxidase, subunit A, domain 2"/>
    <property type="match status" value="1"/>
</dbReference>
<dbReference type="Pfam" id="PF01266">
    <property type="entry name" value="DAO"/>
    <property type="match status" value="1"/>
</dbReference>
<organism evidence="2 3">
    <name type="scientific">Apiospora arundinis</name>
    <dbReference type="NCBI Taxonomy" id="335852"/>
    <lineage>
        <taxon>Eukaryota</taxon>
        <taxon>Fungi</taxon>
        <taxon>Dikarya</taxon>
        <taxon>Ascomycota</taxon>
        <taxon>Pezizomycotina</taxon>
        <taxon>Sordariomycetes</taxon>
        <taxon>Xylariomycetidae</taxon>
        <taxon>Amphisphaeriales</taxon>
        <taxon>Apiosporaceae</taxon>
        <taxon>Apiospora</taxon>
    </lineage>
</organism>
<accession>A0ABR2JCQ2</accession>
<sequence>MVLPCANPTKSYWIEAADSPLRNLRSSHELPETADVVIIGGGYSGATTAYWLDKYTRDHVKQPSMVILEARDICGGATGRNGGQLRPHAYSRYAVWAERFGPDTAMELIRHEMAHLPAFEQLAADEGIAEEICLKFGETFDAAMTDEAWIRLKGALDAMRRDHGEDNEVVKACRVIADAAEAQDFSQMKGALAAIVHPAGQVWPYKFVHAILRIVLARGNLNVQAHTPVMQVGERDADGWIQVRTERGTVRARAVVHATNAWASHLLPEYSKLVLPEKGTLAAIKAPEGFIKHTGAQHWDATVNNYHLQLPAPYNAVILGGARQYLVHRPADCVLRDDDDQHILGTDEFFGSWPSSDVLNWPESTPQTSLEGKGGCWVGIETTSADGFPFVGPAPRHPGQWVAAGFAGHGMPRILLSTSSISTLVLESLGLEHSEPSGAAKLPLPKPFLATKDRIDRLQNTNVEGIRSSFTAKCKESSVKPFCNGERSRVPAKQGISSCNDGNWASSCKGQAVSHVEQIPLRV</sequence>
<reference evidence="2 3" key="1">
    <citation type="journal article" date="2024" name="IMA Fungus">
        <title>Apiospora arundinis, a panoply of carbohydrate-active enzymes and secondary metabolites.</title>
        <authorList>
            <person name="Sorensen T."/>
            <person name="Petersen C."/>
            <person name="Muurmann A.T."/>
            <person name="Christiansen J.V."/>
            <person name="Brundto M.L."/>
            <person name="Overgaard C.K."/>
            <person name="Boysen A.T."/>
            <person name="Wollenberg R.D."/>
            <person name="Larsen T.O."/>
            <person name="Sorensen J.L."/>
            <person name="Nielsen K.L."/>
            <person name="Sondergaard T.E."/>
        </authorList>
    </citation>
    <scope>NUCLEOTIDE SEQUENCE [LARGE SCALE GENOMIC DNA]</scope>
    <source>
        <strain evidence="2 3">AAU 773</strain>
    </source>
</reference>
<dbReference type="PANTHER" id="PTHR13847:SF188">
    <property type="entry name" value="EXPRESSED PROTEIN"/>
    <property type="match status" value="1"/>
</dbReference>